<dbReference type="Proteomes" id="UP001385951">
    <property type="component" value="Unassembled WGS sequence"/>
</dbReference>
<dbReference type="AlphaFoldDB" id="A0AAW0FDZ2"/>
<gene>
    <name evidence="1" type="ORF">QCA50_018051</name>
</gene>
<comment type="caution">
    <text evidence="1">The sequence shown here is derived from an EMBL/GenBank/DDBJ whole genome shotgun (WGS) entry which is preliminary data.</text>
</comment>
<organism evidence="1 2">
    <name type="scientific">Cerrena zonata</name>
    <dbReference type="NCBI Taxonomy" id="2478898"/>
    <lineage>
        <taxon>Eukaryota</taxon>
        <taxon>Fungi</taxon>
        <taxon>Dikarya</taxon>
        <taxon>Basidiomycota</taxon>
        <taxon>Agaricomycotina</taxon>
        <taxon>Agaricomycetes</taxon>
        <taxon>Polyporales</taxon>
        <taxon>Cerrenaceae</taxon>
        <taxon>Cerrena</taxon>
    </lineage>
</organism>
<dbReference type="EMBL" id="JASBNA010000065">
    <property type="protein sequence ID" value="KAK7678911.1"/>
    <property type="molecule type" value="Genomic_DNA"/>
</dbReference>
<reference evidence="1 2" key="1">
    <citation type="submission" date="2022-09" db="EMBL/GenBank/DDBJ databases">
        <authorList>
            <person name="Palmer J.M."/>
        </authorList>
    </citation>
    <scope>NUCLEOTIDE SEQUENCE [LARGE SCALE GENOMIC DNA]</scope>
    <source>
        <strain evidence="1 2">DSM 7382</strain>
    </source>
</reference>
<name>A0AAW0FDZ2_9APHY</name>
<keyword evidence="2" id="KW-1185">Reference proteome</keyword>
<evidence type="ECO:0000313" key="2">
    <source>
        <dbReference type="Proteomes" id="UP001385951"/>
    </source>
</evidence>
<accession>A0AAW0FDZ2</accession>
<sequence length="171" mass="19599">MPSQLLDLWIRHTYGRLYTWSSEMFSFSYVLLYLTIRPIRHALTSFALQLIEHELILQARLAAQPTSGLNVHLPTEKTPMRPGVPTLDWRNLGKHTHATIAGIHQQFQPVLWGLLTTIVTAIATPDGYQVGEAKQRVRRPVVWLLLLLSRNSRLVAHLMHALGRSWRDHST</sequence>
<evidence type="ECO:0000313" key="1">
    <source>
        <dbReference type="EMBL" id="KAK7678911.1"/>
    </source>
</evidence>
<proteinExistence type="predicted"/>
<protein>
    <submittedName>
        <fullName evidence="1">Uncharacterized protein</fullName>
    </submittedName>
</protein>